<gene>
    <name evidence="2" type="ORF">PISL3812_01937</name>
</gene>
<dbReference type="Proteomes" id="UP000054383">
    <property type="component" value="Unassembled WGS sequence"/>
</dbReference>
<evidence type="ECO:0000313" key="2">
    <source>
        <dbReference type="EMBL" id="CRG84684.1"/>
    </source>
</evidence>
<evidence type="ECO:0000313" key="3">
    <source>
        <dbReference type="Proteomes" id="UP000054383"/>
    </source>
</evidence>
<accession>A0A0U1LQ87</accession>
<sequence length="75" mass="8240">MHFAVIPLALSFLALTTSVVTAPVATEGDHVSAHSVVDDVGKRAYYYYSGPEKPADVEKRAYYYYAGPEQPAEEE</sequence>
<proteinExistence type="predicted"/>
<name>A0A0U1LQ87_TALIS</name>
<dbReference type="OrthoDB" id="10467334at2759"/>
<keyword evidence="1" id="KW-0732">Signal</keyword>
<keyword evidence="3" id="KW-1185">Reference proteome</keyword>
<feature type="chain" id="PRO_5006711159" evidence="1">
    <location>
        <begin position="22"/>
        <end position="75"/>
    </location>
</feature>
<dbReference type="EMBL" id="CVMT01000001">
    <property type="protein sequence ID" value="CRG84684.1"/>
    <property type="molecule type" value="Genomic_DNA"/>
</dbReference>
<reference evidence="2 3" key="1">
    <citation type="submission" date="2015-04" db="EMBL/GenBank/DDBJ databases">
        <authorList>
            <person name="Syromyatnikov M.Y."/>
            <person name="Popov V.N."/>
        </authorList>
    </citation>
    <scope>NUCLEOTIDE SEQUENCE [LARGE SCALE GENOMIC DNA]</scope>
    <source>
        <strain evidence="2">WF-38-12</strain>
    </source>
</reference>
<feature type="signal peptide" evidence="1">
    <location>
        <begin position="1"/>
        <end position="21"/>
    </location>
</feature>
<evidence type="ECO:0000256" key="1">
    <source>
        <dbReference type="SAM" id="SignalP"/>
    </source>
</evidence>
<organism evidence="2 3">
    <name type="scientific">Talaromyces islandicus</name>
    <name type="common">Penicillium islandicum</name>
    <dbReference type="NCBI Taxonomy" id="28573"/>
    <lineage>
        <taxon>Eukaryota</taxon>
        <taxon>Fungi</taxon>
        <taxon>Dikarya</taxon>
        <taxon>Ascomycota</taxon>
        <taxon>Pezizomycotina</taxon>
        <taxon>Eurotiomycetes</taxon>
        <taxon>Eurotiomycetidae</taxon>
        <taxon>Eurotiales</taxon>
        <taxon>Trichocomaceae</taxon>
        <taxon>Talaromyces</taxon>
        <taxon>Talaromyces sect. Islandici</taxon>
    </lineage>
</organism>
<dbReference type="AlphaFoldDB" id="A0A0U1LQ87"/>
<protein>
    <submittedName>
        <fullName evidence="2">Uncharacterized protein</fullName>
    </submittedName>
</protein>